<comment type="caution">
    <text evidence="1">The sequence shown here is derived from an EMBL/GenBank/DDBJ whole genome shotgun (WGS) entry which is preliminary data.</text>
</comment>
<name>A0ACC3ZGM6_COLTU</name>
<keyword evidence="2" id="KW-1185">Reference proteome</keyword>
<dbReference type="EMBL" id="VUJX02000001">
    <property type="protein sequence ID" value="KAL0943285.1"/>
    <property type="molecule type" value="Genomic_DNA"/>
</dbReference>
<gene>
    <name evidence="1" type="ORF">CTRU02_201171</name>
</gene>
<reference evidence="1 2" key="1">
    <citation type="journal article" date="2020" name="Phytopathology">
        <title>Genome Sequence Resources of Colletotrichum truncatum, C. plurivorum, C. musicola, and C. sojae: Four Species Pathogenic to Soybean (Glycine max).</title>
        <authorList>
            <person name="Rogerio F."/>
            <person name="Boufleur T.R."/>
            <person name="Ciampi-Guillardi M."/>
            <person name="Sukno S.A."/>
            <person name="Thon M.R."/>
            <person name="Massola Junior N.S."/>
            <person name="Baroncelli R."/>
        </authorList>
    </citation>
    <scope>NUCLEOTIDE SEQUENCE [LARGE SCALE GENOMIC DNA]</scope>
    <source>
        <strain evidence="1 2">CMES1059</strain>
    </source>
</reference>
<evidence type="ECO:0000313" key="1">
    <source>
        <dbReference type="EMBL" id="KAL0943285.1"/>
    </source>
</evidence>
<accession>A0ACC3ZGM6</accession>
<sequence>MQPSLLLVLAGFTAATTVSQTTATSSLPTTLPGLVSNVPSCALPCWNKVSTEIGCDTGNLKCLCETPGELEVKMGICILSSTCTRDQLGDTNAVIEPICDAVGKSPSSEAIASASSIITGAVGKATATASSTHKPTSTNAASLSGPGIGMAMAAFAAAIVI</sequence>
<dbReference type="Proteomes" id="UP000805649">
    <property type="component" value="Unassembled WGS sequence"/>
</dbReference>
<evidence type="ECO:0000313" key="2">
    <source>
        <dbReference type="Proteomes" id="UP000805649"/>
    </source>
</evidence>
<organism evidence="1 2">
    <name type="scientific">Colletotrichum truncatum</name>
    <name type="common">Anthracnose fungus</name>
    <name type="synonym">Colletotrichum capsici</name>
    <dbReference type="NCBI Taxonomy" id="5467"/>
    <lineage>
        <taxon>Eukaryota</taxon>
        <taxon>Fungi</taxon>
        <taxon>Dikarya</taxon>
        <taxon>Ascomycota</taxon>
        <taxon>Pezizomycotina</taxon>
        <taxon>Sordariomycetes</taxon>
        <taxon>Hypocreomycetidae</taxon>
        <taxon>Glomerellales</taxon>
        <taxon>Glomerellaceae</taxon>
        <taxon>Colletotrichum</taxon>
        <taxon>Colletotrichum truncatum species complex</taxon>
    </lineage>
</organism>
<proteinExistence type="predicted"/>
<protein>
    <submittedName>
        <fullName evidence="1">Uncharacterized protein</fullName>
    </submittedName>
</protein>